<dbReference type="RefSeq" id="WP_091176413.1">
    <property type="nucleotide sequence ID" value="NZ_FNCG01000033.1"/>
</dbReference>
<dbReference type="Gene3D" id="3.30.530.20">
    <property type="match status" value="1"/>
</dbReference>
<accession>A0A1G8NIV6</accession>
<dbReference type="CDD" id="cd08894">
    <property type="entry name" value="SRPBCC_CalC_Aha1-like_1"/>
    <property type="match status" value="1"/>
</dbReference>
<dbReference type="Pfam" id="PF08327">
    <property type="entry name" value="AHSA1"/>
    <property type="match status" value="1"/>
</dbReference>
<protein>
    <submittedName>
        <fullName evidence="3">Uncharacterized conserved protein YndB, AHSA1/START domain</fullName>
    </submittedName>
</protein>
<dbReference type="Proteomes" id="UP000199705">
    <property type="component" value="Unassembled WGS sequence"/>
</dbReference>
<dbReference type="OrthoDB" id="384974at2"/>
<evidence type="ECO:0000313" key="4">
    <source>
        <dbReference type="Proteomes" id="UP000199705"/>
    </source>
</evidence>
<dbReference type="EMBL" id="FNCG01000033">
    <property type="protein sequence ID" value="SDI79440.1"/>
    <property type="molecule type" value="Genomic_DNA"/>
</dbReference>
<evidence type="ECO:0000256" key="1">
    <source>
        <dbReference type="ARBA" id="ARBA00006817"/>
    </source>
</evidence>
<dbReference type="InterPro" id="IPR013538">
    <property type="entry name" value="ASHA1/2-like_C"/>
</dbReference>
<dbReference type="STRING" id="551996.SAMN05192573_13321"/>
<evidence type="ECO:0000313" key="3">
    <source>
        <dbReference type="EMBL" id="SDI79440.1"/>
    </source>
</evidence>
<dbReference type="InterPro" id="IPR023393">
    <property type="entry name" value="START-like_dom_sf"/>
</dbReference>
<sequence>MENNQSSTADRELRLTRTLDAPVELVWEVWTQPEHIAQWWGPNGFTNTISKMEIKPGGEWDLVMHGPDGTDYKNKSVFKEVIPLKKIVYEHVSSPKFVATIEFDERGEQTFLSWHMLFETHEQFVQVVKTFKADEGLKQNIEKLNLYLKGVRKG</sequence>
<proteinExistence type="inferred from homology"/>
<gene>
    <name evidence="3" type="ORF">SAMN05192573_13321</name>
</gene>
<organism evidence="3 4">
    <name type="scientific">Mucilaginibacter gossypii</name>
    <dbReference type="NCBI Taxonomy" id="551996"/>
    <lineage>
        <taxon>Bacteria</taxon>
        <taxon>Pseudomonadati</taxon>
        <taxon>Bacteroidota</taxon>
        <taxon>Sphingobacteriia</taxon>
        <taxon>Sphingobacteriales</taxon>
        <taxon>Sphingobacteriaceae</taxon>
        <taxon>Mucilaginibacter</taxon>
    </lineage>
</organism>
<feature type="domain" description="Activator of Hsp90 ATPase homologue 1/2-like C-terminal" evidence="2">
    <location>
        <begin position="20"/>
        <end position="148"/>
    </location>
</feature>
<name>A0A1G8NIV6_9SPHI</name>
<keyword evidence="4" id="KW-1185">Reference proteome</keyword>
<dbReference type="SUPFAM" id="SSF55961">
    <property type="entry name" value="Bet v1-like"/>
    <property type="match status" value="1"/>
</dbReference>
<dbReference type="AlphaFoldDB" id="A0A1G8NIV6"/>
<reference evidence="4" key="1">
    <citation type="submission" date="2016-10" db="EMBL/GenBank/DDBJ databases">
        <authorList>
            <person name="Varghese N."/>
            <person name="Submissions S."/>
        </authorList>
    </citation>
    <scope>NUCLEOTIDE SEQUENCE [LARGE SCALE GENOMIC DNA]</scope>
    <source>
        <strain evidence="4">Gh-67</strain>
    </source>
</reference>
<evidence type="ECO:0000259" key="2">
    <source>
        <dbReference type="Pfam" id="PF08327"/>
    </source>
</evidence>
<comment type="similarity">
    <text evidence="1">Belongs to the AHA1 family.</text>
</comment>